<dbReference type="EMBL" id="LOEE01000049">
    <property type="protein sequence ID" value="KXG74601.1"/>
    <property type="molecule type" value="Genomic_DNA"/>
</dbReference>
<proteinExistence type="predicted"/>
<name>A0A140L226_9FIRM</name>
<dbReference type="GO" id="GO:0022857">
    <property type="term" value="F:transmembrane transporter activity"/>
    <property type="evidence" value="ECO:0007669"/>
    <property type="project" value="InterPro"/>
</dbReference>
<evidence type="ECO:0000256" key="1">
    <source>
        <dbReference type="ARBA" id="ARBA00004651"/>
    </source>
</evidence>
<dbReference type="Pfam" id="PF02653">
    <property type="entry name" value="BPD_transp_2"/>
    <property type="match status" value="1"/>
</dbReference>
<dbReference type="PANTHER" id="PTHR32196">
    <property type="entry name" value="ABC TRANSPORTER PERMEASE PROTEIN YPHD-RELATED-RELATED"/>
    <property type="match status" value="1"/>
</dbReference>
<dbReference type="STRING" id="520762.AN619_22360"/>
<protein>
    <submittedName>
        <fullName evidence="7">Uncharacterized protein</fullName>
    </submittedName>
</protein>
<feature type="transmembrane region" description="Helical" evidence="6">
    <location>
        <begin position="12"/>
        <end position="33"/>
    </location>
</feature>
<feature type="transmembrane region" description="Helical" evidence="6">
    <location>
        <begin position="70"/>
        <end position="87"/>
    </location>
</feature>
<organism evidence="7 8">
    <name type="scientific">Thermotalea metallivorans</name>
    <dbReference type="NCBI Taxonomy" id="520762"/>
    <lineage>
        <taxon>Bacteria</taxon>
        <taxon>Bacillati</taxon>
        <taxon>Bacillota</taxon>
        <taxon>Clostridia</taxon>
        <taxon>Peptostreptococcales</taxon>
        <taxon>Thermotaleaceae</taxon>
        <taxon>Thermotalea</taxon>
    </lineage>
</organism>
<dbReference type="OrthoDB" id="5499919at2"/>
<evidence type="ECO:0000256" key="2">
    <source>
        <dbReference type="ARBA" id="ARBA00022475"/>
    </source>
</evidence>
<feature type="transmembrane region" description="Helical" evidence="6">
    <location>
        <begin position="191"/>
        <end position="210"/>
    </location>
</feature>
<keyword evidence="2" id="KW-1003">Cell membrane</keyword>
<gene>
    <name evidence="7" type="ORF">AN619_22360</name>
</gene>
<dbReference type="RefSeq" id="WP_068556990.1">
    <property type="nucleotide sequence ID" value="NZ_LOEE01000049.1"/>
</dbReference>
<feature type="transmembrane region" description="Helical" evidence="6">
    <location>
        <begin position="129"/>
        <end position="148"/>
    </location>
</feature>
<dbReference type="PATRIC" id="fig|520762.4.peg.2474"/>
<feature type="transmembrane region" description="Helical" evidence="6">
    <location>
        <begin position="240"/>
        <end position="258"/>
    </location>
</feature>
<feature type="transmembrane region" description="Helical" evidence="6">
    <location>
        <begin position="45"/>
        <end position="63"/>
    </location>
</feature>
<keyword evidence="3 6" id="KW-0812">Transmembrane</keyword>
<dbReference type="GO" id="GO:0005886">
    <property type="term" value="C:plasma membrane"/>
    <property type="evidence" value="ECO:0007669"/>
    <property type="project" value="UniProtKB-SubCell"/>
</dbReference>
<sequence length="347" mass="37107">MKEKIQSMVQKLGIPRIIIICFLISLVFGAFTFQLPLGSLTTDTLIRFGMNGVLTLAMVPCILSGTGMNFGLPLGIICGILGGLISIEMNLVGFKAIFAAMLISIPISLTAGYFYGLLLNKVKGSEMMVGTYVGFSAVSLMCIGWLVLPFKNGEIIWPIAGKGLRTTIALTSRYDKILNKLWAIKIGGVEFPTGLILFFFLCCFVMWLFLRSKTGVALKAAGDNPRFAVASGINVDRARLIGTILSTILGGIGIIVYAQSFGFYQLYQAPLYMGFPPVAAILIGGASIKNAKISHVILGTFLFQALLTIALPVANKLVTEGNLSEVARIIVSNGIILYALTQAGGGE</sequence>
<comment type="caution">
    <text evidence="7">The sequence shown here is derived from an EMBL/GenBank/DDBJ whole genome shotgun (WGS) entry which is preliminary data.</text>
</comment>
<comment type="subcellular location">
    <subcellularLocation>
        <location evidence="1">Cell membrane</location>
        <topology evidence="1">Multi-pass membrane protein</topology>
    </subcellularLocation>
</comment>
<feature type="transmembrane region" description="Helical" evidence="6">
    <location>
        <begin position="295"/>
        <end position="314"/>
    </location>
</feature>
<feature type="transmembrane region" description="Helical" evidence="6">
    <location>
        <begin position="93"/>
        <end position="117"/>
    </location>
</feature>
<dbReference type="InterPro" id="IPR001851">
    <property type="entry name" value="ABC_transp_permease"/>
</dbReference>
<evidence type="ECO:0000313" key="8">
    <source>
        <dbReference type="Proteomes" id="UP000070456"/>
    </source>
</evidence>
<dbReference type="PANTHER" id="PTHR32196:SF15">
    <property type="entry name" value="SUGAR ABC TRANSPORTER PERMEASE PROTEIN"/>
    <property type="match status" value="1"/>
</dbReference>
<feature type="transmembrane region" description="Helical" evidence="6">
    <location>
        <begin position="270"/>
        <end position="288"/>
    </location>
</feature>
<dbReference type="AlphaFoldDB" id="A0A140L226"/>
<evidence type="ECO:0000256" key="6">
    <source>
        <dbReference type="SAM" id="Phobius"/>
    </source>
</evidence>
<evidence type="ECO:0000256" key="5">
    <source>
        <dbReference type="ARBA" id="ARBA00023136"/>
    </source>
</evidence>
<dbReference type="Proteomes" id="UP000070456">
    <property type="component" value="Unassembled WGS sequence"/>
</dbReference>
<evidence type="ECO:0000313" key="7">
    <source>
        <dbReference type="EMBL" id="KXG74601.1"/>
    </source>
</evidence>
<evidence type="ECO:0000256" key="4">
    <source>
        <dbReference type="ARBA" id="ARBA00022989"/>
    </source>
</evidence>
<accession>A0A140L226</accession>
<evidence type="ECO:0000256" key="3">
    <source>
        <dbReference type="ARBA" id="ARBA00022692"/>
    </source>
</evidence>
<keyword evidence="8" id="KW-1185">Reference proteome</keyword>
<reference evidence="7 8" key="1">
    <citation type="submission" date="2015-12" db="EMBL/GenBank/DDBJ databases">
        <title>Draft genome sequence of the thermoanaerobe Thermotalea metallivorans, an isolate from the runoff channel of the Great Artesian Basin, Australia.</title>
        <authorList>
            <person name="Patel B.K."/>
        </authorList>
    </citation>
    <scope>NUCLEOTIDE SEQUENCE [LARGE SCALE GENOMIC DNA]</scope>
    <source>
        <strain evidence="7 8">B2-1</strain>
    </source>
</reference>
<keyword evidence="4 6" id="KW-1133">Transmembrane helix</keyword>
<keyword evidence="5 6" id="KW-0472">Membrane</keyword>